<feature type="domain" description="DUF4340" evidence="1">
    <location>
        <begin position="111"/>
        <end position="302"/>
    </location>
</feature>
<comment type="caution">
    <text evidence="2">The sequence shown here is derived from an EMBL/GenBank/DDBJ whole genome shotgun (WGS) entry which is preliminary data.</text>
</comment>
<evidence type="ECO:0000313" key="3">
    <source>
        <dbReference type="Proteomes" id="UP000070080"/>
    </source>
</evidence>
<evidence type="ECO:0000313" key="2">
    <source>
        <dbReference type="EMBL" id="KXB42411.1"/>
    </source>
</evidence>
<dbReference type="InterPro" id="IPR025641">
    <property type="entry name" value="DUF4340"/>
</dbReference>
<sequence length="605" mass="69903">MNKSKVIHLAAYSLSFLLIVFVLFRLFALGADLGLQQAEVRQPSGKLGNLLKLDVNKLSSVQVKSKMGNIFLLNVQEIIENWEKKGYKVHLNREITQALDDVTVTNHNVKWRLLEPSVAKVDVNVIERLLDTLDNLPFYSVSVSNGEAELEKYGLKQPKAIIKCVFNNRQEIEMQVGLASFEDNDRYYFRFKNSTVVFTVGPEIKNFLLPKLSFVSRKIGSTVNVFLPEYFSFARHSDSFYFDALLTTPYSTWPEHDCEKKEHLDRPLKRWYSYRPFYNLLNQTVAHEIVSRFQTLEAYDCIDEVDANSVMSTSQMEKYGFYKPSFLVKVGTLNGEKWQIIVGKQVGDYYYVKTSTSPYIYLVEQKAFMTLRLPNYLFFRAKPFAFSLSNLQSLECKQADYSMKLELTDFNGIDASVADKAESSVLQTLPDYPKLRDLSVAPNLPAASKQYVLEDYQKRIYAEELDKSLLGVKLPDNYNVTWLDLKTDKVNKKVNKIAVSGEVARQLDSLWQALFQHIQSVQASDLAWQTIFLDKTSEPVYEFKFKFNSGEKLNFALYEANYNSYYLFINENFSHYVIHRDLLLGSAKTNYLDTILQTLYKLMTE</sequence>
<dbReference type="Proteomes" id="UP000070080">
    <property type="component" value="Unassembled WGS sequence"/>
</dbReference>
<dbReference type="STRING" id="1497955.HMPREF1872_00082"/>
<evidence type="ECO:0000259" key="1">
    <source>
        <dbReference type="Pfam" id="PF14238"/>
    </source>
</evidence>
<dbReference type="PATRIC" id="fig|1497955.3.peg.82"/>
<reference evidence="3" key="1">
    <citation type="submission" date="2016-01" db="EMBL/GenBank/DDBJ databases">
        <authorList>
            <person name="Mitreva M."/>
            <person name="Pepin K.H."/>
            <person name="Mihindukulasuriya K.A."/>
            <person name="Fulton R."/>
            <person name="Fronick C."/>
            <person name="O'Laughlin M."/>
            <person name="Miner T."/>
            <person name="Herter B."/>
            <person name="Rosa B.A."/>
            <person name="Cordes M."/>
            <person name="Tomlinson C."/>
            <person name="Wollam A."/>
            <person name="Palsikar V.B."/>
            <person name="Mardis E.R."/>
            <person name="Wilson R.K."/>
        </authorList>
    </citation>
    <scope>NUCLEOTIDE SEQUENCE [LARGE SCALE GENOMIC DNA]</scope>
    <source>
        <strain evidence="3">KA00274</strain>
    </source>
</reference>
<accession>A0A133YGV3</accession>
<gene>
    <name evidence="2" type="ORF">HMPREF1872_00082</name>
</gene>
<organism evidence="2 3">
    <name type="scientific">Amygdalobacter nucleatus</name>
    <dbReference type="NCBI Taxonomy" id="3029274"/>
    <lineage>
        <taxon>Bacteria</taxon>
        <taxon>Bacillati</taxon>
        <taxon>Bacillota</taxon>
        <taxon>Clostridia</taxon>
        <taxon>Eubacteriales</taxon>
        <taxon>Oscillospiraceae</taxon>
        <taxon>Amygdalobacter</taxon>
    </lineage>
</organism>
<dbReference type="Pfam" id="PF14238">
    <property type="entry name" value="DUF4340"/>
    <property type="match status" value="2"/>
</dbReference>
<dbReference type="RefSeq" id="WP_066712307.1">
    <property type="nucleotide sequence ID" value="NZ_JARFNM010000001.1"/>
</dbReference>
<dbReference type="EMBL" id="LSCV01000002">
    <property type="protein sequence ID" value="KXB42411.1"/>
    <property type="molecule type" value="Genomic_DNA"/>
</dbReference>
<dbReference type="OrthoDB" id="9768524at2"/>
<feature type="domain" description="DUF4340" evidence="1">
    <location>
        <begin position="304"/>
        <end position="406"/>
    </location>
</feature>
<dbReference type="AlphaFoldDB" id="A0A133YGV3"/>
<proteinExistence type="predicted"/>
<keyword evidence="3" id="KW-1185">Reference proteome</keyword>
<name>A0A133YGV3_9FIRM</name>
<protein>
    <recommendedName>
        <fullName evidence="1">DUF4340 domain-containing protein</fullName>
    </recommendedName>
</protein>